<accession>A0A914C0A8</accession>
<evidence type="ECO:0000256" key="4">
    <source>
        <dbReference type="RuleBase" id="RU367011"/>
    </source>
</evidence>
<keyword evidence="2 4" id="KW-0479">Metal-binding</keyword>
<evidence type="ECO:0000256" key="3">
    <source>
        <dbReference type="ARBA" id="ARBA00022833"/>
    </source>
</evidence>
<keyword evidence="6" id="KW-1185">Reference proteome</keyword>
<dbReference type="Pfam" id="PF00194">
    <property type="entry name" value="Carb_anhydrase"/>
    <property type="match status" value="1"/>
</dbReference>
<dbReference type="SMART" id="SM01057">
    <property type="entry name" value="Carb_anhydrase"/>
    <property type="match status" value="1"/>
</dbReference>
<dbReference type="PANTHER" id="PTHR18952">
    <property type="entry name" value="CARBONIC ANHYDRASE"/>
    <property type="match status" value="1"/>
</dbReference>
<dbReference type="InterPro" id="IPR018338">
    <property type="entry name" value="Carbonic_anhydrase_a-class_CS"/>
</dbReference>
<dbReference type="PANTHER" id="PTHR18952:SF176">
    <property type="entry name" value="CARBONIC ANHYDRASE"/>
    <property type="match status" value="1"/>
</dbReference>
<evidence type="ECO:0000259" key="5">
    <source>
        <dbReference type="PROSITE" id="PS51144"/>
    </source>
</evidence>
<comment type="cofactor">
    <cofactor evidence="4">
        <name>Zn(2+)</name>
        <dbReference type="ChEBI" id="CHEBI:29105"/>
    </cofactor>
</comment>
<dbReference type="InterPro" id="IPR023561">
    <property type="entry name" value="Carbonic_anhydrase_a-class"/>
</dbReference>
<sequence>MPQINEVMERANKAKQNLVPVFNQCTQKLDTLGKILQVNVNPKQSPIDLLPSITAHDPALEGSQFKFGYDETCQLILRNLGSCLSIKYPDNNSHDVSISFLPDEQFHLEQVNFHWGTEPMNGSEHTVAACGYAGEIHFIHRNLKYPTLDLASKQPNGIVAFAVFLNESHDDNLNLIPLMSVITHVRYNGTESGLYSLRISNLLPGNEKNKEFWVYEGSETIEPFREAVKWIIFRSAVPISSAQLEKLRELCKSRSEDEHEEKMLSIRPIQPANSRLIRSSFKSVAQAELPQ</sequence>
<evidence type="ECO:0000313" key="7">
    <source>
        <dbReference type="WBParaSite" id="ACRNAN_Path_1423.g5586.t1"/>
    </source>
</evidence>
<dbReference type="GO" id="GO:0008270">
    <property type="term" value="F:zinc ion binding"/>
    <property type="evidence" value="ECO:0007669"/>
    <property type="project" value="UniProtKB-UniRule"/>
</dbReference>
<reference evidence="7" key="1">
    <citation type="submission" date="2022-11" db="UniProtKB">
        <authorList>
            <consortium name="WormBaseParasite"/>
        </authorList>
    </citation>
    <scope>IDENTIFICATION</scope>
</reference>
<dbReference type="EC" id="4.2.1.1" evidence="4"/>
<organism evidence="6 7">
    <name type="scientific">Acrobeloides nanus</name>
    <dbReference type="NCBI Taxonomy" id="290746"/>
    <lineage>
        <taxon>Eukaryota</taxon>
        <taxon>Metazoa</taxon>
        <taxon>Ecdysozoa</taxon>
        <taxon>Nematoda</taxon>
        <taxon>Chromadorea</taxon>
        <taxon>Rhabditida</taxon>
        <taxon>Tylenchina</taxon>
        <taxon>Cephalobomorpha</taxon>
        <taxon>Cephaloboidea</taxon>
        <taxon>Cephalobidae</taxon>
        <taxon>Acrobeloides</taxon>
    </lineage>
</organism>
<proteinExistence type="inferred from homology"/>
<dbReference type="SUPFAM" id="SSF51069">
    <property type="entry name" value="Carbonic anhydrase"/>
    <property type="match status" value="1"/>
</dbReference>
<dbReference type="InterPro" id="IPR001148">
    <property type="entry name" value="CA_dom"/>
</dbReference>
<evidence type="ECO:0000256" key="2">
    <source>
        <dbReference type="ARBA" id="ARBA00022723"/>
    </source>
</evidence>
<feature type="domain" description="Alpha-carbonic anhydrase" evidence="5">
    <location>
        <begin position="18"/>
        <end position="281"/>
    </location>
</feature>
<dbReference type="AlphaFoldDB" id="A0A914C0A8"/>
<evidence type="ECO:0000313" key="6">
    <source>
        <dbReference type="Proteomes" id="UP000887540"/>
    </source>
</evidence>
<keyword evidence="4" id="KW-0456">Lyase</keyword>
<dbReference type="InterPro" id="IPR036398">
    <property type="entry name" value="CA_dom_sf"/>
</dbReference>
<dbReference type="Proteomes" id="UP000887540">
    <property type="component" value="Unplaced"/>
</dbReference>
<comment type="similarity">
    <text evidence="1 4">Belongs to the alpha-carbonic anhydrase family.</text>
</comment>
<protein>
    <recommendedName>
        <fullName evidence="4">Carbonic anhydrase</fullName>
        <ecNumber evidence="4">4.2.1.1</ecNumber>
    </recommendedName>
</protein>
<comment type="function">
    <text evidence="4">Reversible hydration of carbon dioxide.</text>
</comment>
<dbReference type="GO" id="GO:0004089">
    <property type="term" value="F:carbonate dehydratase activity"/>
    <property type="evidence" value="ECO:0007669"/>
    <property type="project" value="UniProtKB-UniRule"/>
</dbReference>
<dbReference type="GO" id="GO:0005737">
    <property type="term" value="C:cytoplasm"/>
    <property type="evidence" value="ECO:0007669"/>
    <property type="project" value="TreeGrafter"/>
</dbReference>
<dbReference type="PROSITE" id="PS00162">
    <property type="entry name" value="ALPHA_CA_1"/>
    <property type="match status" value="1"/>
</dbReference>
<evidence type="ECO:0000256" key="1">
    <source>
        <dbReference type="ARBA" id="ARBA00010718"/>
    </source>
</evidence>
<keyword evidence="3 4" id="KW-0862">Zinc</keyword>
<name>A0A914C0A8_9BILA</name>
<dbReference type="PROSITE" id="PS51144">
    <property type="entry name" value="ALPHA_CA_2"/>
    <property type="match status" value="1"/>
</dbReference>
<comment type="catalytic activity">
    <reaction evidence="4">
        <text>hydrogencarbonate + H(+) = CO2 + H2O</text>
        <dbReference type="Rhea" id="RHEA:10748"/>
        <dbReference type="ChEBI" id="CHEBI:15377"/>
        <dbReference type="ChEBI" id="CHEBI:15378"/>
        <dbReference type="ChEBI" id="CHEBI:16526"/>
        <dbReference type="ChEBI" id="CHEBI:17544"/>
        <dbReference type="EC" id="4.2.1.1"/>
    </reaction>
</comment>
<dbReference type="WBParaSite" id="ACRNAN_Path_1423.g5586.t1">
    <property type="protein sequence ID" value="ACRNAN_Path_1423.g5586.t1"/>
    <property type="gene ID" value="ACRNAN_Path_1423.g5586"/>
</dbReference>
<dbReference type="Gene3D" id="3.10.200.10">
    <property type="entry name" value="Alpha carbonic anhydrase"/>
    <property type="match status" value="1"/>
</dbReference>